<gene>
    <name evidence="3" type="ORF">C3F09_00930</name>
</gene>
<dbReference type="Proteomes" id="UP000250918">
    <property type="component" value="Unassembled WGS sequence"/>
</dbReference>
<dbReference type="Gene3D" id="1.10.1330.10">
    <property type="entry name" value="Dockerin domain"/>
    <property type="match status" value="1"/>
</dbReference>
<proteinExistence type="predicted"/>
<dbReference type="GO" id="GO:0000272">
    <property type="term" value="P:polysaccharide catabolic process"/>
    <property type="evidence" value="ECO:0007669"/>
    <property type="project" value="InterPro"/>
</dbReference>
<organism evidence="3 4">
    <name type="scientific">candidate division GN15 bacterium</name>
    <dbReference type="NCBI Taxonomy" id="2072418"/>
    <lineage>
        <taxon>Bacteria</taxon>
        <taxon>candidate division GN15</taxon>
    </lineage>
</organism>
<dbReference type="InterPro" id="IPR016134">
    <property type="entry name" value="Dockerin_dom"/>
</dbReference>
<dbReference type="AlphaFoldDB" id="A0A855XBK7"/>
<dbReference type="SUPFAM" id="SSF63446">
    <property type="entry name" value="Type I dockerin domain"/>
    <property type="match status" value="1"/>
</dbReference>
<feature type="domain" description="Fibronectin type-III" evidence="1">
    <location>
        <begin position="1"/>
        <end position="72"/>
    </location>
</feature>
<evidence type="ECO:0000313" key="3">
    <source>
        <dbReference type="EMBL" id="PWB76146.1"/>
    </source>
</evidence>
<dbReference type="PROSITE" id="PS00018">
    <property type="entry name" value="EF_HAND_1"/>
    <property type="match status" value="1"/>
</dbReference>
<dbReference type="CDD" id="cd14256">
    <property type="entry name" value="Dockerin_I"/>
    <property type="match status" value="1"/>
</dbReference>
<dbReference type="InterPro" id="IPR036116">
    <property type="entry name" value="FN3_sf"/>
</dbReference>
<evidence type="ECO:0000259" key="1">
    <source>
        <dbReference type="PROSITE" id="PS50853"/>
    </source>
</evidence>
<reference evidence="3 4" key="1">
    <citation type="journal article" date="2018" name="ISME J.">
        <title>A methanotrophic archaeon couples anaerobic oxidation of methane to Fe(III) reduction.</title>
        <authorList>
            <person name="Cai C."/>
            <person name="Leu A.O."/>
            <person name="Xie G.J."/>
            <person name="Guo J."/>
            <person name="Feng Y."/>
            <person name="Zhao J.X."/>
            <person name="Tyson G.W."/>
            <person name="Yuan Z."/>
            <person name="Hu S."/>
        </authorList>
    </citation>
    <scope>NUCLEOTIDE SEQUENCE [LARGE SCALE GENOMIC DNA]</scope>
    <source>
        <strain evidence="3">FeB_12</strain>
    </source>
</reference>
<name>A0A855XBK7_9BACT</name>
<dbReference type="InterPro" id="IPR013783">
    <property type="entry name" value="Ig-like_fold"/>
</dbReference>
<accession>A0A855XBK7</accession>
<dbReference type="PROSITE" id="PS50853">
    <property type="entry name" value="FN3"/>
    <property type="match status" value="1"/>
</dbReference>
<dbReference type="InterPro" id="IPR018247">
    <property type="entry name" value="EF_Hand_1_Ca_BS"/>
</dbReference>
<evidence type="ECO:0008006" key="5">
    <source>
        <dbReference type="Google" id="ProtNLM"/>
    </source>
</evidence>
<dbReference type="GO" id="GO:0004553">
    <property type="term" value="F:hydrolase activity, hydrolyzing O-glycosyl compounds"/>
    <property type="evidence" value="ECO:0007669"/>
    <property type="project" value="InterPro"/>
</dbReference>
<evidence type="ECO:0000313" key="4">
    <source>
        <dbReference type="Proteomes" id="UP000250918"/>
    </source>
</evidence>
<dbReference type="PROSITE" id="PS51766">
    <property type="entry name" value="DOCKERIN"/>
    <property type="match status" value="1"/>
</dbReference>
<protein>
    <recommendedName>
        <fullName evidence="5">Dockerin domain-containing protein</fullName>
    </recommendedName>
</protein>
<dbReference type="Gene3D" id="2.60.40.10">
    <property type="entry name" value="Immunoglobulins"/>
    <property type="match status" value="1"/>
</dbReference>
<sequence>MRYSTSPITSTNWNTATRVGGLPTPLPYGNREAFTVSGLLPSTTYYFAIRAADEALNWSIISNIAQRTTCSGCVGTTGNVNGSADGRVDLIDLTTLIAYLTSGGAQICNEAANVDASSDGVISLSDLSLLTAYLTAGVPLPSCPKN</sequence>
<dbReference type="InterPro" id="IPR036439">
    <property type="entry name" value="Dockerin_dom_sf"/>
</dbReference>
<dbReference type="EMBL" id="PQAP01000004">
    <property type="protein sequence ID" value="PWB76146.1"/>
    <property type="molecule type" value="Genomic_DNA"/>
</dbReference>
<dbReference type="SUPFAM" id="SSF49265">
    <property type="entry name" value="Fibronectin type III"/>
    <property type="match status" value="1"/>
</dbReference>
<comment type="caution">
    <text evidence="3">The sequence shown here is derived from an EMBL/GenBank/DDBJ whole genome shotgun (WGS) entry which is preliminary data.</text>
</comment>
<dbReference type="Pfam" id="PF00404">
    <property type="entry name" value="Dockerin_1"/>
    <property type="match status" value="1"/>
</dbReference>
<feature type="domain" description="Dockerin" evidence="2">
    <location>
        <begin position="73"/>
        <end position="142"/>
    </location>
</feature>
<dbReference type="InterPro" id="IPR003961">
    <property type="entry name" value="FN3_dom"/>
</dbReference>
<dbReference type="InterPro" id="IPR002105">
    <property type="entry name" value="Dockerin_1_rpt"/>
</dbReference>
<evidence type="ECO:0000259" key="2">
    <source>
        <dbReference type="PROSITE" id="PS51766"/>
    </source>
</evidence>